<evidence type="ECO:0008006" key="2">
    <source>
        <dbReference type="Google" id="ProtNLM"/>
    </source>
</evidence>
<organism evidence="1">
    <name type="scientific">hydrothermal vent metagenome</name>
    <dbReference type="NCBI Taxonomy" id="652676"/>
    <lineage>
        <taxon>unclassified sequences</taxon>
        <taxon>metagenomes</taxon>
        <taxon>ecological metagenomes</taxon>
    </lineage>
</organism>
<feature type="non-terminal residue" evidence="1">
    <location>
        <position position="62"/>
    </location>
</feature>
<accession>A0A3B1BI60</accession>
<reference evidence="1" key="1">
    <citation type="submission" date="2018-06" db="EMBL/GenBank/DDBJ databases">
        <authorList>
            <person name="Zhirakovskaya E."/>
        </authorList>
    </citation>
    <scope>NUCLEOTIDE SEQUENCE</scope>
</reference>
<proteinExistence type="predicted"/>
<dbReference type="InterPro" id="IPR023198">
    <property type="entry name" value="PGP-like_dom2"/>
</dbReference>
<dbReference type="Pfam" id="PF13419">
    <property type="entry name" value="HAD_2"/>
    <property type="match status" value="1"/>
</dbReference>
<dbReference type="InterPro" id="IPR036412">
    <property type="entry name" value="HAD-like_sf"/>
</dbReference>
<dbReference type="SUPFAM" id="SSF56784">
    <property type="entry name" value="HAD-like"/>
    <property type="match status" value="1"/>
</dbReference>
<sequence length="62" mass="7162">MKKFEGIIFDIDGTLTATNELIYATFNHVTKKYLNRTYTPKEITAFFGPTEDVIIKELMSNK</sequence>
<protein>
    <recommendedName>
        <fullName evidence="2">Phosphoglycolate phosphatase</fullName>
    </recommendedName>
</protein>
<dbReference type="Gene3D" id="1.10.150.240">
    <property type="entry name" value="Putative phosphatase, domain 2"/>
    <property type="match status" value="1"/>
</dbReference>
<evidence type="ECO:0000313" key="1">
    <source>
        <dbReference type="EMBL" id="VAX15772.1"/>
    </source>
</evidence>
<dbReference type="Gene3D" id="3.40.50.1000">
    <property type="entry name" value="HAD superfamily/HAD-like"/>
    <property type="match status" value="1"/>
</dbReference>
<dbReference type="InterPro" id="IPR023214">
    <property type="entry name" value="HAD_sf"/>
</dbReference>
<dbReference type="InterPro" id="IPR041492">
    <property type="entry name" value="HAD_2"/>
</dbReference>
<dbReference type="AlphaFoldDB" id="A0A3B1BI60"/>
<dbReference type="EMBL" id="UOGD01000029">
    <property type="protein sequence ID" value="VAX15772.1"/>
    <property type="molecule type" value="Genomic_DNA"/>
</dbReference>
<gene>
    <name evidence="1" type="ORF">MNBD_IGNAVI01-645</name>
</gene>
<name>A0A3B1BI60_9ZZZZ</name>